<evidence type="ECO:0000256" key="1">
    <source>
        <dbReference type="SAM" id="MobiDB-lite"/>
    </source>
</evidence>
<gene>
    <name evidence="2" type="ORF">ABFW12_08490</name>
</gene>
<sequence>MTTLTYPQDCLSVGRPSLADLLRLPPYGAEGGIATQGDVLVNVTADGVDLNVIWAEVAQVIAAWNAERSALTSLLAFNTTNTADAIPQSKSEDSFEEASEFGQPESLRPPSEYALMGYTFKDYDKAMRYTRFFLRDATAEQVRSVLNYALEADNRLTTGTILQRLFDPTQGENEWGHSVYGLYNGDSMQVPPYLGKTFSTPHNHYLVSGSAAIDSGDLEQATKAVTEHGFGTAPNSRLLALMNPAQAEVVSTFKAGEENATGIVAKHDYIPSAGAPAYLQPDNIVGQVAPEKYNGLAVQGSYGPVWIIQSDFIPEDYFAVVATYGPNSPDNAIGFRQHANTVYQGLRVIPGATDYPLQDSFLSRAFGVGTRRRGQAAVVQIKASGSYDVPVFPK</sequence>
<evidence type="ECO:0000313" key="3">
    <source>
        <dbReference type="Proteomes" id="UP001558474"/>
    </source>
</evidence>
<keyword evidence="3" id="KW-1185">Reference proteome</keyword>
<comment type="caution">
    <text evidence="2">The sequence shown here is derived from an EMBL/GenBank/DDBJ whole genome shotgun (WGS) entry which is preliminary data.</text>
</comment>
<feature type="region of interest" description="Disordered" evidence="1">
    <location>
        <begin position="87"/>
        <end position="106"/>
    </location>
</feature>
<dbReference type="Proteomes" id="UP001558474">
    <property type="component" value="Unassembled WGS sequence"/>
</dbReference>
<dbReference type="EMBL" id="JBDLOU010000013">
    <property type="protein sequence ID" value="MEX3738273.1"/>
    <property type="molecule type" value="Genomic_DNA"/>
</dbReference>
<protein>
    <recommendedName>
        <fullName evidence="4">Bacteriophage protein</fullName>
    </recommendedName>
</protein>
<dbReference type="RefSeq" id="WP_368572773.1">
    <property type="nucleotide sequence ID" value="NZ_JBDLOU010000013.1"/>
</dbReference>
<reference evidence="2 3" key="1">
    <citation type="submission" date="2024-04" db="EMBL/GenBank/DDBJ databases">
        <title>Genomic Markers of Mycobacteria.</title>
        <authorList>
            <person name="Soliman M.S."/>
            <person name="Elkholy A."/>
            <person name="Soliman N.S."/>
            <person name="Abbas A."/>
            <person name="Khayrat S."/>
            <person name="Shawky S."/>
        </authorList>
    </citation>
    <scope>NUCLEOTIDE SEQUENCE [LARGE SCALE GENOMIC DNA]</scope>
    <source>
        <strain evidence="2 3">Egy-CU-AM5</strain>
    </source>
</reference>
<evidence type="ECO:0008006" key="4">
    <source>
        <dbReference type="Google" id="ProtNLM"/>
    </source>
</evidence>
<organism evidence="2 3">
    <name type="scientific">Mycolicibacterium porcinum</name>
    <dbReference type="NCBI Taxonomy" id="39693"/>
    <lineage>
        <taxon>Bacteria</taxon>
        <taxon>Bacillati</taxon>
        <taxon>Actinomycetota</taxon>
        <taxon>Actinomycetes</taxon>
        <taxon>Mycobacteriales</taxon>
        <taxon>Mycobacteriaceae</taxon>
        <taxon>Mycolicibacterium</taxon>
    </lineage>
</organism>
<evidence type="ECO:0000313" key="2">
    <source>
        <dbReference type="EMBL" id="MEX3738273.1"/>
    </source>
</evidence>
<proteinExistence type="predicted"/>
<name>A0ABV3VA41_9MYCO</name>
<accession>A0ABV3VA41</accession>